<dbReference type="PANTHER" id="PTHR33401">
    <property type="entry name" value="LIGHT-HARVESTING COMPLEX-LIKE PROTEIN OHP2, CHLOROPLASTIC"/>
    <property type="match status" value="1"/>
</dbReference>
<feature type="compositionally biased region" description="Polar residues" evidence="1">
    <location>
        <begin position="10"/>
        <end position="24"/>
    </location>
</feature>
<evidence type="ECO:0000313" key="2">
    <source>
        <dbReference type="EMBL" id="CAK9180198.1"/>
    </source>
</evidence>
<evidence type="ECO:0000313" key="3">
    <source>
        <dbReference type="Proteomes" id="UP001642360"/>
    </source>
</evidence>
<name>A0ABC8UGP8_9AQUA</name>
<dbReference type="EMBL" id="CAUOFW020007680">
    <property type="protein sequence ID" value="CAK9180198.1"/>
    <property type="molecule type" value="Genomic_DNA"/>
</dbReference>
<sequence>MGENGKDYNGDQNGGKNMPVTNVNKPEVVLNGEKENDDESKSLLPSRRGGLSKESGKPRRKVQWNDRNGDKLVQVLEFQPSDVSDSDDEDSDSCMCILM</sequence>
<proteinExistence type="predicted"/>
<reference evidence="2 3" key="1">
    <citation type="submission" date="2024-02" db="EMBL/GenBank/DDBJ databases">
        <authorList>
            <person name="Vignale AGUSTIN F."/>
            <person name="Sosa J E."/>
            <person name="Modenutti C."/>
        </authorList>
    </citation>
    <scope>NUCLEOTIDE SEQUENCE [LARGE SCALE GENOMIC DNA]</scope>
</reference>
<organism evidence="2 3">
    <name type="scientific">Ilex paraguariensis</name>
    <name type="common">yerba mate</name>
    <dbReference type="NCBI Taxonomy" id="185542"/>
    <lineage>
        <taxon>Eukaryota</taxon>
        <taxon>Viridiplantae</taxon>
        <taxon>Streptophyta</taxon>
        <taxon>Embryophyta</taxon>
        <taxon>Tracheophyta</taxon>
        <taxon>Spermatophyta</taxon>
        <taxon>Magnoliopsida</taxon>
        <taxon>eudicotyledons</taxon>
        <taxon>Gunneridae</taxon>
        <taxon>Pentapetalae</taxon>
        <taxon>asterids</taxon>
        <taxon>campanulids</taxon>
        <taxon>Aquifoliales</taxon>
        <taxon>Aquifoliaceae</taxon>
        <taxon>Ilex</taxon>
    </lineage>
</organism>
<comment type="caution">
    <text evidence="2">The sequence shown here is derived from an EMBL/GenBank/DDBJ whole genome shotgun (WGS) entry which is preliminary data.</text>
</comment>
<protein>
    <submittedName>
        <fullName evidence="2">Uncharacterized protein</fullName>
    </submittedName>
</protein>
<dbReference type="AlphaFoldDB" id="A0ABC8UGP8"/>
<dbReference type="PANTHER" id="PTHR33401:SF2">
    <property type="entry name" value="OS03G0138400 PROTEIN"/>
    <property type="match status" value="1"/>
</dbReference>
<feature type="region of interest" description="Disordered" evidence="1">
    <location>
        <begin position="1"/>
        <end position="70"/>
    </location>
</feature>
<gene>
    <name evidence="2" type="ORF">ILEXP_LOCUS50180</name>
</gene>
<keyword evidence="3" id="KW-1185">Reference proteome</keyword>
<evidence type="ECO:0000256" key="1">
    <source>
        <dbReference type="SAM" id="MobiDB-lite"/>
    </source>
</evidence>
<dbReference type="Proteomes" id="UP001642360">
    <property type="component" value="Unassembled WGS sequence"/>
</dbReference>
<accession>A0ABC8UGP8</accession>